<dbReference type="InterPro" id="IPR009091">
    <property type="entry name" value="RCC1/BLIP-II"/>
</dbReference>
<evidence type="ECO:0000256" key="1">
    <source>
        <dbReference type="PROSITE-ProRule" id="PRU00235"/>
    </source>
</evidence>
<accession>A0AAD7BJF3</accession>
<dbReference type="GO" id="GO:0005085">
    <property type="term" value="F:guanyl-nucleotide exchange factor activity"/>
    <property type="evidence" value="ECO:0007669"/>
    <property type="project" value="TreeGrafter"/>
</dbReference>
<protein>
    <submittedName>
        <fullName evidence="3">Regulator of chromosome condensation 1/beta-lactamase-inhibitor protein II</fullName>
    </submittedName>
</protein>
<feature type="compositionally biased region" description="Acidic residues" evidence="2">
    <location>
        <begin position="528"/>
        <end position="545"/>
    </location>
</feature>
<evidence type="ECO:0000313" key="3">
    <source>
        <dbReference type="EMBL" id="KAJ7623151.1"/>
    </source>
</evidence>
<organism evidence="3 4">
    <name type="scientific">Roridomyces roridus</name>
    <dbReference type="NCBI Taxonomy" id="1738132"/>
    <lineage>
        <taxon>Eukaryota</taxon>
        <taxon>Fungi</taxon>
        <taxon>Dikarya</taxon>
        <taxon>Basidiomycota</taxon>
        <taxon>Agaricomycotina</taxon>
        <taxon>Agaricomycetes</taxon>
        <taxon>Agaricomycetidae</taxon>
        <taxon>Agaricales</taxon>
        <taxon>Marasmiineae</taxon>
        <taxon>Mycenaceae</taxon>
        <taxon>Roridomyces</taxon>
    </lineage>
</organism>
<dbReference type="EMBL" id="JARKIF010000014">
    <property type="protein sequence ID" value="KAJ7623151.1"/>
    <property type="molecule type" value="Genomic_DNA"/>
</dbReference>
<keyword evidence="4" id="KW-1185">Reference proteome</keyword>
<feature type="repeat" description="RCC1" evidence="1">
    <location>
        <begin position="133"/>
        <end position="188"/>
    </location>
</feature>
<dbReference type="InterPro" id="IPR036047">
    <property type="entry name" value="F-box-like_dom_sf"/>
</dbReference>
<reference evidence="3" key="1">
    <citation type="submission" date="2023-03" db="EMBL/GenBank/DDBJ databases">
        <title>Massive genome expansion in bonnet fungi (Mycena s.s.) driven by repeated elements and novel gene families across ecological guilds.</title>
        <authorList>
            <consortium name="Lawrence Berkeley National Laboratory"/>
            <person name="Harder C.B."/>
            <person name="Miyauchi S."/>
            <person name="Viragh M."/>
            <person name="Kuo A."/>
            <person name="Thoen E."/>
            <person name="Andreopoulos B."/>
            <person name="Lu D."/>
            <person name="Skrede I."/>
            <person name="Drula E."/>
            <person name="Henrissat B."/>
            <person name="Morin E."/>
            <person name="Kohler A."/>
            <person name="Barry K."/>
            <person name="LaButti K."/>
            <person name="Morin E."/>
            <person name="Salamov A."/>
            <person name="Lipzen A."/>
            <person name="Mereny Z."/>
            <person name="Hegedus B."/>
            <person name="Baldrian P."/>
            <person name="Stursova M."/>
            <person name="Weitz H."/>
            <person name="Taylor A."/>
            <person name="Grigoriev I.V."/>
            <person name="Nagy L.G."/>
            <person name="Martin F."/>
            <person name="Kauserud H."/>
        </authorList>
    </citation>
    <scope>NUCLEOTIDE SEQUENCE</scope>
    <source>
        <strain evidence="3">9284</strain>
    </source>
</reference>
<dbReference type="PANTHER" id="PTHR45982:SF3">
    <property type="entry name" value="F-BOX PROTEIN POF9"/>
    <property type="match status" value="1"/>
</dbReference>
<sequence>MSSIQSIPIEVILDNLLMEMPIQSVVRLGSTNRYFAGICSDELLWKRRLVEDFNFSGADTARVSGWKFIYKGLFNPRVFVWGQNTNGRLGLARFPKGLTGVGVPFPVQLRIPSVRVVKIVSGGMSFTALDSEGNVHVWGTLDATTSTLTSEGFSKPGKTAPQPLRLQLPSRIKEISCGRLHSSALDRRGRVWTFTSWGRPWTLSTPHLLRDSRPIQVECGWAFSSVLTKAGEVFVWWPHSGRIQEQIESHDRAEDEAHRSEARASDGVISCAVWDVKADPYRLPPLPRLPDLVATGEENEEEIKIIKIAGLDSHIVALTNQGHVLLFRALENEDSVQTGRWHYLPNFSELDRIRALPPFTSTDEGTPAIDPPQTMKITHISGHFQKFFAYSTGASSVVLGGDVQTTEDSEPSIDPALQHKSIIAVHVGDWHNAALTSSGKLLTWGGYSAGALGLGNPTDLTAGTPGAFSTERQRLDALERGFANALPNTETPAEVRFDHARKTPKDRFCFSACASGWQTGALVIDLEPDAEESEEEELEEGEEEEAPRQRRFHRSLPIQTPHQPALPVGGGIFRVGFAGRGATRGRGM</sequence>
<dbReference type="SUPFAM" id="SSF81383">
    <property type="entry name" value="F-box domain"/>
    <property type="match status" value="1"/>
</dbReference>
<dbReference type="PRINTS" id="PR00633">
    <property type="entry name" value="RCCNDNSATION"/>
</dbReference>
<feature type="repeat" description="RCC1" evidence="1">
    <location>
        <begin position="76"/>
        <end position="132"/>
    </location>
</feature>
<dbReference type="InterPro" id="IPR000408">
    <property type="entry name" value="Reg_chr_condens"/>
</dbReference>
<proteinExistence type="predicted"/>
<dbReference type="PROSITE" id="PS50012">
    <property type="entry name" value="RCC1_3"/>
    <property type="match status" value="2"/>
</dbReference>
<name>A0AAD7BJF3_9AGAR</name>
<dbReference type="Gene3D" id="1.20.1280.50">
    <property type="match status" value="1"/>
</dbReference>
<dbReference type="Proteomes" id="UP001221142">
    <property type="component" value="Unassembled WGS sequence"/>
</dbReference>
<evidence type="ECO:0000256" key="2">
    <source>
        <dbReference type="SAM" id="MobiDB-lite"/>
    </source>
</evidence>
<feature type="region of interest" description="Disordered" evidence="2">
    <location>
        <begin position="528"/>
        <end position="550"/>
    </location>
</feature>
<dbReference type="Gene3D" id="2.130.10.30">
    <property type="entry name" value="Regulator of chromosome condensation 1/beta-lactamase-inhibitor protein II"/>
    <property type="match status" value="2"/>
</dbReference>
<comment type="caution">
    <text evidence="3">The sequence shown here is derived from an EMBL/GenBank/DDBJ whole genome shotgun (WGS) entry which is preliminary data.</text>
</comment>
<gene>
    <name evidence="3" type="ORF">FB45DRAFT_924746</name>
</gene>
<dbReference type="PANTHER" id="PTHR45982">
    <property type="entry name" value="REGULATOR OF CHROMOSOME CONDENSATION"/>
    <property type="match status" value="1"/>
</dbReference>
<dbReference type="AlphaFoldDB" id="A0AAD7BJF3"/>
<evidence type="ECO:0000313" key="4">
    <source>
        <dbReference type="Proteomes" id="UP001221142"/>
    </source>
</evidence>
<dbReference type="InterPro" id="IPR051553">
    <property type="entry name" value="Ran_GTPase-activating"/>
</dbReference>
<dbReference type="SUPFAM" id="SSF50985">
    <property type="entry name" value="RCC1/BLIP-II"/>
    <property type="match status" value="1"/>
</dbReference>
<dbReference type="GO" id="GO:0005737">
    <property type="term" value="C:cytoplasm"/>
    <property type="evidence" value="ECO:0007669"/>
    <property type="project" value="TreeGrafter"/>
</dbReference>
<dbReference type="Pfam" id="PF00415">
    <property type="entry name" value="RCC1"/>
    <property type="match status" value="1"/>
</dbReference>